<gene>
    <name evidence="1" type="ORF">HF872_12805</name>
</gene>
<comment type="caution">
    <text evidence="1">The sequence shown here is derived from an EMBL/GenBank/DDBJ whole genome shotgun (WGS) entry which is preliminary data.</text>
</comment>
<dbReference type="AlphaFoldDB" id="A0A848BW48"/>
<sequence length="265" mass="30181">MSLEGLSKAYVPHIMKVRVDDGKGALAVLSDIHEGLNNREELQHSVQFLLELGPRCKVVIGGDATNTITRNSKGSVIEEWASGSDQIFALVDDIRPLYESGQLIGIISGNHPKRVYDETFITVEAMVASILGDRSLYKGSMGIIYFNCDKNLYVHHIMHKAKQTEGAYDYFSADVNWFEHRHKPMARPKIIIEHNKYAKVPVAKRCWDLYQPSFQEYPDYAKSMGLRPSPTGFWICEMTNDVHNRNLMPHLSGDFEELIKNGYRF</sequence>
<dbReference type="RefSeq" id="WP_170088137.1">
    <property type="nucleotide sequence ID" value="NZ_JABAFG010000040.1"/>
</dbReference>
<proteinExistence type="predicted"/>
<accession>A0A848BW48</accession>
<evidence type="ECO:0000313" key="2">
    <source>
        <dbReference type="Proteomes" id="UP000591071"/>
    </source>
</evidence>
<protein>
    <recommendedName>
        <fullName evidence="3">Calcineurin-like phosphoesterase domain-containing protein</fullName>
    </recommendedName>
</protein>
<evidence type="ECO:0000313" key="1">
    <source>
        <dbReference type="EMBL" id="NME29480.1"/>
    </source>
</evidence>
<reference evidence="1 2" key="1">
    <citation type="submission" date="2020-04" db="EMBL/GenBank/DDBJ databases">
        <authorList>
            <person name="Hitch T.C.A."/>
            <person name="Wylensek D."/>
            <person name="Clavel T."/>
        </authorList>
    </citation>
    <scope>NUCLEOTIDE SEQUENCE [LARGE SCALE GENOMIC DNA]</scope>
    <source>
        <strain evidence="1 2">Oil-RF-744-FAT-WT-6-1</strain>
    </source>
</reference>
<name>A0A848BW48_9FIRM</name>
<organism evidence="1 2">
    <name type="scientific">Megasphaera hexanoica</name>
    <dbReference type="NCBI Taxonomy" id="1675036"/>
    <lineage>
        <taxon>Bacteria</taxon>
        <taxon>Bacillati</taxon>
        <taxon>Bacillota</taxon>
        <taxon>Negativicutes</taxon>
        <taxon>Veillonellales</taxon>
        <taxon>Veillonellaceae</taxon>
        <taxon>Megasphaera</taxon>
    </lineage>
</organism>
<dbReference type="EMBL" id="JABAFG010000040">
    <property type="protein sequence ID" value="NME29480.1"/>
    <property type="molecule type" value="Genomic_DNA"/>
</dbReference>
<dbReference type="Proteomes" id="UP000591071">
    <property type="component" value="Unassembled WGS sequence"/>
</dbReference>
<evidence type="ECO:0008006" key="3">
    <source>
        <dbReference type="Google" id="ProtNLM"/>
    </source>
</evidence>